<dbReference type="PANTHER" id="PTHR33055">
    <property type="entry name" value="TRANSPOSASE FOR INSERTION SEQUENCE ELEMENT IS1111A"/>
    <property type="match status" value="1"/>
</dbReference>
<name>A0A1X0XPI8_9BACT</name>
<dbReference type="Proteomes" id="UP000193136">
    <property type="component" value="Unassembled WGS sequence"/>
</dbReference>
<evidence type="ECO:0000259" key="1">
    <source>
        <dbReference type="Pfam" id="PF01548"/>
    </source>
</evidence>
<dbReference type="EMBL" id="NAAD01000031">
    <property type="protein sequence ID" value="ORJ54770.1"/>
    <property type="molecule type" value="Genomic_DNA"/>
</dbReference>
<dbReference type="Pfam" id="PF01548">
    <property type="entry name" value="DEDD_Tnp_IS110"/>
    <property type="match status" value="1"/>
</dbReference>
<dbReference type="AlphaFoldDB" id="A0A1X0XPI8"/>
<sequence>MFSPTPLDIRVCVDVGCKSHQVAVGLSTGEMIAEFSIRHHPDGFRTFFTRLEQLEQHYQCPVRVAMEGHNGYARPLDSMVLARGWQLNNINNLKLARFKEVFPGAAKTDAIDARRGLELFQIKDHLPTAKDVLQVVAESPRENQILKRLSRRRRRLINERVRVSNNLQADLQAVCPSLLALTGDACNVWFLQLLTYTNDLRKLARLHLKTLRKIPGIGATYANRVRRWQKQAQFSKTYGVRIARWQVCHKRL</sequence>
<proteinExistence type="predicted"/>
<dbReference type="InterPro" id="IPR002525">
    <property type="entry name" value="Transp_IS110-like_N"/>
</dbReference>
<keyword evidence="3" id="KW-1185">Reference proteome</keyword>
<feature type="domain" description="Transposase IS110-like N-terminal" evidence="1">
    <location>
        <begin position="12"/>
        <end position="176"/>
    </location>
</feature>
<dbReference type="RefSeq" id="WP_085011761.1">
    <property type="nucleotide sequence ID" value="NZ_NAAD01000031.1"/>
</dbReference>
<dbReference type="GO" id="GO:0006313">
    <property type="term" value="P:DNA transposition"/>
    <property type="evidence" value="ECO:0007669"/>
    <property type="project" value="InterPro"/>
</dbReference>
<dbReference type="InterPro" id="IPR047650">
    <property type="entry name" value="Transpos_IS110"/>
</dbReference>
<dbReference type="GO" id="GO:0003677">
    <property type="term" value="F:DNA binding"/>
    <property type="evidence" value="ECO:0007669"/>
    <property type="project" value="InterPro"/>
</dbReference>
<evidence type="ECO:0000313" key="3">
    <source>
        <dbReference type="Proteomes" id="UP000193136"/>
    </source>
</evidence>
<dbReference type="OrthoDB" id="5395586at2"/>
<dbReference type="STRING" id="1969733.B5V00_15735"/>
<organism evidence="2 3">
    <name type="scientific">Geothermobacter hydrogeniphilus</name>
    <dbReference type="NCBI Taxonomy" id="1969733"/>
    <lineage>
        <taxon>Bacteria</taxon>
        <taxon>Pseudomonadati</taxon>
        <taxon>Thermodesulfobacteriota</taxon>
        <taxon>Desulfuromonadia</taxon>
        <taxon>Desulfuromonadales</taxon>
        <taxon>Geothermobacteraceae</taxon>
        <taxon>Geothermobacter</taxon>
    </lineage>
</organism>
<accession>A0A1X0XPI8</accession>
<gene>
    <name evidence="2" type="ORF">B5V00_15735</name>
</gene>
<dbReference type="GO" id="GO:0004803">
    <property type="term" value="F:transposase activity"/>
    <property type="evidence" value="ECO:0007669"/>
    <property type="project" value="InterPro"/>
</dbReference>
<comment type="caution">
    <text evidence="2">The sequence shown here is derived from an EMBL/GenBank/DDBJ whole genome shotgun (WGS) entry which is preliminary data.</text>
</comment>
<reference evidence="2 3" key="1">
    <citation type="submission" date="2017-03" db="EMBL/GenBank/DDBJ databases">
        <title>Genome sequence of Geothermobacter sp. EPR-M, Deep-Sea Iron Reducer.</title>
        <authorList>
            <person name="Tully B."/>
            <person name="Savalia P."/>
            <person name="Abuyen K."/>
            <person name="Baughan C."/>
            <person name="Romero E."/>
            <person name="Ronkowski C."/>
            <person name="Torres B."/>
            <person name="Tremblay J."/>
            <person name="Trujillo A."/>
            <person name="Tyler M."/>
            <person name="Perez-Rodriguez I."/>
            <person name="Amend J."/>
        </authorList>
    </citation>
    <scope>NUCLEOTIDE SEQUENCE [LARGE SCALE GENOMIC DNA]</scope>
    <source>
        <strain evidence="2 3">EPR-M</strain>
    </source>
</reference>
<evidence type="ECO:0000313" key="2">
    <source>
        <dbReference type="EMBL" id="ORJ54770.1"/>
    </source>
</evidence>
<protein>
    <recommendedName>
        <fullName evidence="1">Transposase IS110-like N-terminal domain-containing protein</fullName>
    </recommendedName>
</protein>
<dbReference type="PANTHER" id="PTHR33055:SF13">
    <property type="entry name" value="TRANSPOSASE"/>
    <property type="match status" value="1"/>
</dbReference>